<dbReference type="NCBIfam" id="TIGR00071">
    <property type="entry name" value="hisT_truA"/>
    <property type="match status" value="1"/>
</dbReference>
<comment type="catalytic activity">
    <reaction evidence="4 7">
        <text>uridine(38/39/40) in tRNA = pseudouridine(38/39/40) in tRNA</text>
        <dbReference type="Rhea" id="RHEA:22376"/>
        <dbReference type="Rhea" id="RHEA-COMP:10085"/>
        <dbReference type="Rhea" id="RHEA-COMP:10087"/>
        <dbReference type="ChEBI" id="CHEBI:65314"/>
        <dbReference type="ChEBI" id="CHEBI:65315"/>
        <dbReference type="EC" id="5.4.99.12"/>
    </reaction>
</comment>
<dbReference type="GO" id="GO:0003723">
    <property type="term" value="F:RNA binding"/>
    <property type="evidence" value="ECO:0007669"/>
    <property type="project" value="InterPro"/>
</dbReference>
<feature type="active site" description="Nucleophile" evidence="4 5">
    <location>
        <position position="52"/>
    </location>
</feature>
<evidence type="ECO:0000256" key="2">
    <source>
        <dbReference type="ARBA" id="ARBA00022694"/>
    </source>
</evidence>
<dbReference type="InterPro" id="IPR020095">
    <property type="entry name" value="PsdUridine_synth_TruA_C"/>
</dbReference>
<evidence type="ECO:0000313" key="10">
    <source>
        <dbReference type="Proteomes" id="UP001141183"/>
    </source>
</evidence>
<dbReference type="InterPro" id="IPR020103">
    <property type="entry name" value="PsdUridine_synth_cat_dom_sf"/>
</dbReference>
<evidence type="ECO:0000256" key="4">
    <source>
        <dbReference type="HAMAP-Rule" id="MF_00171"/>
    </source>
</evidence>
<protein>
    <recommendedName>
        <fullName evidence="4">tRNA pseudouridine synthase A</fullName>
        <ecNumber evidence="4">5.4.99.12</ecNumber>
    </recommendedName>
    <alternativeName>
        <fullName evidence="4">tRNA pseudouridine(38-40) synthase</fullName>
    </alternativeName>
    <alternativeName>
        <fullName evidence="4">tRNA pseudouridylate synthase I</fullName>
    </alternativeName>
    <alternativeName>
        <fullName evidence="4">tRNA-uridine isomerase I</fullName>
    </alternativeName>
</protein>
<dbReference type="HAMAP" id="MF_00171">
    <property type="entry name" value="TruA"/>
    <property type="match status" value="1"/>
</dbReference>
<evidence type="ECO:0000256" key="6">
    <source>
        <dbReference type="PIRSR" id="PIRSR001430-2"/>
    </source>
</evidence>
<comment type="similarity">
    <text evidence="1 4 7">Belongs to the tRNA pseudouridine synthase TruA family.</text>
</comment>
<dbReference type="Proteomes" id="UP001141183">
    <property type="component" value="Unassembled WGS sequence"/>
</dbReference>
<sequence length="244" mass="27702">MRNIKLTLEYDGTNYLGWQKQKIGATIQETLEEAIRLLTNEESEVIGSSRTDAGVHARGFVANFKTNSKIPSEKFREAINYRLPNDIVILKSEEVEEDFHSRYSAKGKTYSYSILNRDVNSAIGKDYVYHVKRKLDVEDMKEACKYFIGTKDFMAFKSSGSSVKTTVRTISDLYIDIKDDIIKIYVTGDGFLYNMVRIIVGTLIMVGSNKIDSREVKNIIESKDRKKAGICVPAAGLVLEKVYY</sequence>
<dbReference type="InterPro" id="IPR001406">
    <property type="entry name" value="PsdUridine_synth_TruA"/>
</dbReference>
<dbReference type="PANTHER" id="PTHR11142:SF0">
    <property type="entry name" value="TRNA PSEUDOURIDINE SYNTHASE-LIKE 1"/>
    <property type="match status" value="1"/>
</dbReference>
<accession>A0A9X3XJL0</accession>
<dbReference type="InterPro" id="IPR020097">
    <property type="entry name" value="PsdUridine_synth_TruA_a/b_dom"/>
</dbReference>
<evidence type="ECO:0000259" key="8">
    <source>
        <dbReference type="Pfam" id="PF01416"/>
    </source>
</evidence>
<dbReference type="GO" id="GO:0031119">
    <property type="term" value="P:tRNA pseudouridine synthesis"/>
    <property type="evidence" value="ECO:0007669"/>
    <property type="project" value="UniProtKB-UniRule"/>
</dbReference>
<dbReference type="RefSeq" id="WP_097033901.1">
    <property type="nucleotide sequence ID" value="NZ_JADPFN010000009.1"/>
</dbReference>
<dbReference type="GO" id="GO:0160147">
    <property type="term" value="F:tRNA pseudouridine(38-40) synthase activity"/>
    <property type="evidence" value="ECO:0007669"/>
    <property type="project" value="UniProtKB-EC"/>
</dbReference>
<organism evidence="9 10">
    <name type="scientific">Clostridium tertium</name>
    <dbReference type="NCBI Taxonomy" id="1559"/>
    <lineage>
        <taxon>Bacteria</taxon>
        <taxon>Bacillati</taxon>
        <taxon>Bacillota</taxon>
        <taxon>Clostridia</taxon>
        <taxon>Eubacteriales</taxon>
        <taxon>Clostridiaceae</taxon>
        <taxon>Clostridium</taxon>
    </lineage>
</organism>
<reference evidence="9" key="1">
    <citation type="submission" date="2022-05" db="EMBL/GenBank/DDBJ databases">
        <title>Draft genome sequence of Clostridium tertium strain CP3 isolated from Peru.</title>
        <authorList>
            <person name="Hurtado R."/>
            <person name="Lima L."/>
            <person name="Sousa T."/>
            <person name="Jaiswal A.K."/>
            <person name="Tiwari S."/>
            <person name="Maturrano L."/>
            <person name="Brenig B."/>
            <person name="Azevedo V."/>
        </authorList>
    </citation>
    <scope>NUCLEOTIDE SEQUENCE</scope>
    <source>
        <strain evidence="9">CP3</strain>
    </source>
</reference>
<dbReference type="Gene3D" id="3.30.70.660">
    <property type="entry name" value="Pseudouridine synthase I, catalytic domain, C-terminal subdomain"/>
    <property type="match status" value="1"/>
</dbReference>
<feature type="domain" description="Pseudouridine synthase I TruA alpha/beta" evidence="8">
    <location>
        <begin position="9"/>
        <end position="104"/>
    </location>
</feature>
<dbReference type="Gene3D" id="3.30.70.580">
    <property type="entry name" value="Pseudouridine synthase I, catalytic domain, N-terminal subdomain"/>
    <property type="match status" value="1"/>
</dbReference>
<keyword evidence="3 4" id="KW-0413">Isomerase</keyword>
<dbReference type="FunFam" id="3.30.70.580:FF:000001">
    <property type="entry name" value="tRNA pseudouridine synthase A"/>
    <property type="match status" value="1"/>
</dbReference>
<dbReference type="InterPro" id="IPR020094">
    <property type="entry name" value="TruA/RsuA/RluB/E/F_N"/>
</dbReference>
<keyword evidence="10" id="KW-1185">Reference proteome</keyword>
<dbReference type="CDD" id="cd02570">
    <property type="entry name" value="PseudoU_synth_EcTruA"/>
    <property type="match status" value="1"/>
</dbReference>
<comment type="subunit">
    <text evidence="4">Homodimer.</text>
</comment>
<name>A0A9X3XJL0_9CLOT</name>
<dbReference type="EC" id="5.4.99.12" evidence="4"/>
<keyword evidence="2 4" id="KW-0819">tRNA processing</keyword>
<evidence type="ECO:0000256" key="5">
    <source>
        <dbReference type="PIRSR" id="PIRSR001430-1"/>
    </source>
</evidence>
<evidence type="ECO:0000256" key="7">
    <source>
        <dbReference type="RuleBase" id="RU003792"/>
    </source>
</evidence>
<dbReference type="PANTHER" id="PTHR11142">
    <property type="entry name" value="PSEUDOURIDYLATE SYNTHASE"/>
    <property type="match status" value="1"/>
</dbReference>
<evidence type="ECO:0000313" key="9">
    <source>
        <dbReference type="EMBL" id="MDC4239516.1"/>
    </source>
</evidence>
<evidence type="ECO:0000256" key="3">
    <source>
        <dbReference type="ARBA" id="ARBA00023235"/>
    </source>
</evidence>
<comment type="caution">
    <text evidence="9">The sequence shown here is derived from an EMBL/GenBank/DDBJ whole genome shotgun (WGS) entry which is preliminary data.</text>
</comment>
<gene>
    <name evidence="4 9" type="primary">truA</name>
    <name evidence="9" type="ORF">NE398_04975</name>
</gene>
<proteinExistence type="inferred from homology"/>
<dbReference type="PIRSF" id="PIRSF001430">
    <property type="entry name" value="tRNA_psdUrid_synth"/>
    <property type="match status" value="1"/>
</dbReference>
<comment type="caution">
    <text evidence="4">Lacks conserved residue(s) required for the propagation of feature annotation.</text>
</comment>
<dbReference type="EMBL" id="JAMRYU010000004">
    <property type="protein sequence ID" value="MDC4239516.1"/>
    <property type="molecule type" value="Genomic_DNA"/>
</dbReference>
<dbReference type="SUPFAM" id="SSF55120">
    <property type="entry name" value="Pseudouridine synthase"/>
    <property type="match status" value="1"/>
</dbReference>
<evidence type="ECO:0000256" key="1">
    <source>
        <dbReference type="ARBA" id="ARBA00009375"/>
    </source>
</evidence>
<dbReference type="AlphaFoldDB" id="A0A9X3XJL0"/>
<feature type="domain" description="Pseudouridine synthase I TruA alpha/beta" evidence="8">
    <location>
        <begin position="143"/>
        <end position="244"/>
    </location>
</feature>
<dbReference type="Pfam" id="PF01416">
    <property type="entry name" value="PseudoU_synth_1"/>
    <property type="match status" value="2"/>
</dbReference>
<comment type="function">
    <text evidence="4">Formation of pseudouridine at positions 38, 39 and 40 in the anticodon stem and loop of transfer RNAs.</text>
</comment>
<feature type="binding site" evidence="4 6">
    <location>
        <position position="110"/>
    </location>
    <ligand>
        <name>substrate</name>
    </ligand>
</feature>